<sequence length="42" mass="4478">SASPPFKAAGAVLSSSVWWLVVPSVRSKWIVASKELGFTALF</sequence>
<name>A0A392VB46_9FABA</name>
<reference evidence="1 2" key="1">
    <citation type="journal article" date="2018" name="Front. Plant Sci.">
        <title>Red Clover (Trifolium pratense) and Zigzag Clover (T. medium) - A Picture of Genomic Similarities and Differences.</title>
        <authorList>
            <person name="Dluhosova J."/>
            <person name="Istvanek J."/>
            <person name="Nedelnik J."/>
            <person name="Repkova J."/>
        </authorList>
    </citation>
    <scope>NUCLEOTIDE SEQUENCE [LARGE SCALE GENOMIC DNA]</scope>
    <source>
        <strain evidence="2">cv. 10/8</strain>
        <tissue evidence="1">Leaf</tissue>
    </source>
</reference>
<protein>
    <submittedName>
        <fullName evidence="1">Uncharacterized protein</fullName>
    </submittedName>
</protein>
<comment type="caution">
    <text evidence="1">The sequence shown here is derived from an EMBL/GenBank/DDBJ whole genome shotgun (WGS) entry which is preliminary data.</text>
</comment>
<organism evidence="1 2">
    <name type="scientific">Trifolium medium</name>
    <dbReference type="NCBI Taxonomy" id="97028"/>
    <lineage>
        <taxon>Eukaryota</taxon>
        <taxon>Viridiplantae</taxon>
        <taxon>Streptophyta</taxon>
        <taxon>Embryophyta</taxon>
        <taxon>Tracheophyta</taxon>
        <taxon>Spermatophyta</taxon>
        <taxon>Magnoliopsida</taxon>
        <taxon>eudicotyledons</taxon>
        <taxon>Gunneridae</taxon>
        <taxon>Pentapetalae</taxon>
        <taxon>rosids</taxon>
        <taxon>fabids</taxon>
        <taxon>Fabales</taxon>
        <taxon>Fabaceae</taxon>
        <taxon>Papilionoideae</taxon>
        <taxon>50 kb inversion clade</taxon>
        <taxon>NPAAA clade</taxon>
        <taxon>Hologalegina</taxon>
        <taxon>IRL clade</taxon>
        <taxon>Trifolieae</taxon>
        <taxon>Trifolium</taxon>
    </lineage>
</organism>
<evidence type="ECO:0000313" key="2">
    <source>
        <dbReference type="Proteomes" id="UP000265520"/>
    </source>
</evidence>
<evidence type="ECO:0000313" key="1">
    <source>
        <dbReference type="EMBL" id="MCI84672.1"/>
    </source>
</evidence>
<keyword evidence="2" id="KW-1185">Reference proteome</keyword>
<dbReference type="AlphaFoldDB" id="A0A392VB46"/>
<proteinExistence type="predicted"/>
<dbReference type="Proteomes" id="UP000265520">
    <property type="component" value="Unassembled WGS sequence"/>
</dbReference>
<accession>A0A392VB46</accession>
<dbReference type="EMBL" id="LXQA011096514">
    <property type="protein sequence ID" value="MCI84672.1"/>
    <property type="molecule type" value="Genomic_DNA"/>
</dbReference>
<feature type="non-terminal residue" evidence="1">
    <location>
        <position position="1"/>
    </location>
</feature>